<dbReference type="AlphaFoldDB" id="A0A4P9YDH8"/>
<evidence type="ECO:0000256" key="1">
    <source>
        <dbReference type="SAM" id="MobiDB-lite"/>
    </source>
</evidence>
<feature type="chain" id="PRO_5020433858" evidence="2">
    <location>
        <begin position="18"/>
        <end position="196"/>
    </location>
</feature>
<feature type="region of interest" description="Disordered" evidence="1">
    <location>
        <begin position="145"/>
        <end position="177"/>
    </location>
</feature>
<keyword evidence="2" id="KW-0732">Signal</keyword>
<sequence length="196" mass="22101">MKRFLLLFIFCTAWVNSMPAKVLPVSYYDVLDQPSSIEKILDRIDDLAFQSKILSLRILEAITSLHLRYLGSKDKQVLNNKNLPTVEADIEEVSNKTAQGVNQENNEENTTSNLAHNQNELPSFIDMNSTNQFIIPFVPDSLNGDSDTELLSDSDSDSGIQMEEDIDDENDDNVDDDEDFLDQIIDLSGLELEPVD</sequence>
<feature type="signal peptide" evidence="2">
    <location>
        <begin position="1"/>
        <end position="17"/>
    </location>
</feature>
<organism evidence="3 4">
    <name type="scientific">Rozella allomycis (strain CSF55)</name>
    <dbReference type="NCBI Taxonomy" id="988480"/>
    <lineage>
        <taxon>Eukaryota</taxon>
        <taxon>Fungi</taxon>
        <taxon>Fungi incertae sedis</taxon>
        <taxon>Cryptomycota</taxon>
        <taxon>Cryptomycota incertae sedis</taxon>
        <taxon>Rozella</taxon>
    </lineage>
</organism>
<evidence type="ECO:0000313" key="3">
    <source>
        <dbReference type="EMBL" id="RKP17194.1"/>
    </source>
</evidence>
<dbReference type="Proteomes" id="UP000281549">
    <property type="component" value="Unassembled WGS sequence"/>
</dbReference>
<evidence type="ECO:0000256" key="2">
    <source>
        <dbReference type="SAM" id="SignalP"/>
    </source>
</evidence>
<proteinExistence type="predicted"/>
<name>A0A4P9YDH8_ROZAC</name>
<gene>
    <name evidence="3" type="ORF">ROZALSC1DRAFT_24451</name>
</gene>
<feature type="compositionally biased region" description="Acidic residues" evidence="1">
    <location>
        <begin position="146"/>
        <end position="177"/>
    </location>
</feature>
<accession>A0A4P9YDH8</accession>
<dbReference type="EMBL" id="ML005972">
    <property type="protein sequence ID" value="RKP17194.1"/>
    <property type="molecule type" value="Genomic_DNA"/>
</dbReference>
<reference evidence="4" key="1">
    <citation type="journal article" date="2018" name="Nat. Microbiol.">
        <title>Leveraging single-cell genomics to expand the fungal tree of life.</title>
        <authorList>
            <person name="Ahrendt S.R."/>
            <person name="Quandt C.A."/>
            <person name="Ciobanu D."/>
            <person name="Clum A."/>
            <person name="Salamov A."/>
            <person name="Andreopoulos B."/>
            <person name="Cheng J.F."/>
            <person name="Woyke T."/>
            <person name="Pelin A."/>
            <person name="Henrissat B."/>
            <person name="Reynolds N.K."/>
            <person name="Benny G.L."/>
            <person name="Smith M.E."/>
            <person name="James T.Y."/>
            <person name="Grigoriev I.V."/>
        </authorList>
    </citation>
    <scope>NUCLEOTIDE SEQUENCE [LARGE SCALE GENOMIC DNA]</scope>
    <source>
        <strain evidence="4">CSF55</strain>
    </source>
</reference>
<protein>
    <submittedName>
        <fullName evidence="3">Uncharacterized protein</fullName>
    </submittedName>
</protein>
<evidence type="ECO:0000313" key="4">
    <source>
        <dbReference type="Proteomes" id="UP000281549"/>
    </source>
</evidence>